<evidence type="ECO:0008006" key="4">
    <source>
        <dbReference type="Google" id="ProtNLM"/>
    </source>
</evidence>
<evidence type="ECO:0000256" key="1">
    <source>
        <dbReference type="SAM" id="Phobius"/>
    </source>
</evidence>
<evidence type="ECO:0000313" key="3">
    <source>
        <dbReference type="Proteomes" id="UP001344906"/>
    </source>
</evidence>
<dbReference type="RefSeq" id="WP_338249629.1">
    <property type="nucleotide sequence ID" value="NZ_BSRI01000001.1"/>
</dbReference>
<proteinExistence type="predicted"/>
<protein>
    <recommendedName>
        <fullName evidence="4">Band 7 domain-containing protein</fullName>
    </recommendedName>
</protein>
<name>A0ABQ6FSB4_9CHLR</name>
<evidence type="ECO:0000313" key="2">
    <source>
        <dbReference type="EMBL" id="GLV55358.1"/>
    </source>
</evidence>
<gene>
    <name evidence="2" type="ORF">KDH_22050</name>
</gene>
<comment type="caution">
    <text evidence="2">The sequence shown here is derived from an EMBL/GenBank/DDBJ whole genome shotgun (WGS) entry which is preliminary data.</text>
</comment>
<dbReference type="EMBL" id="BSRI01000001">
    <property type="protein sequence ID" value="GLV55358.1"/>
    <property type="molecule type" value="Genomic_DNA"/>
</dbReference>
<keyword evidence="3" id="KW-1185">Reference proteome</keyword>
<keyword evidence="1" id="KW-0472">Membrane</keyword>
<organism evidence="2 3">
    <name type="scientific">Dictyobacter halimunensis</name>
    <dbReference type="NCBI Taxonomy" id="3026934"/>
    <lineage>
        <taxon>Bacteria</taxon>
        <taxon>Bacillati</taxon>
        <taxon>Chloroflexota</taxon>
        <taxon>Ktedonobacteria</taxon>
        <taxon>Ktedonobacterales</taxon>
        <taxon>Dictyobacteraceae</taxon>
        <taxon>Dictyobacter</taxon>
    </lineage>
</organism>
<sequence>MNNTLLDLITKYPAVFIVVAVVIICLLLILFISALREQRRTIEVSQSGITTYGGGESGYVPWQDARLFAVYRSFNARDDQFSLTYELSSATDIVRWTAVVRHPVLSLLHMTPDISQQEYQQQIQALNALVVARTSLSLYDLRNEFALDNLPQKR</sequence>
<accession>A0ABQ6FSB4</accession>
<reference evidence="2 3" key="1">
    <citation type="submission" date="2023-02" db="EMBL/GenBank/DDBJ databases">
        <title>Dictyobacter halimunensis sp. nov., a new member of the class Ktedonobacteria from forest soil in a geothermal area.</title>
        <authorList>
            <person name="Rachmania M.K."/>
            <person name="Ningsih F."/>
            <person name="Sakai Y."/>
            <person name="Yabe S."/>
            <person name="Yokota A."/>
            <person name="Sjamsuridzal W."/>
        </authorList>
    </citation>
    <scope>NUCLEOTIDE SEQUENCE [LARGE SCALE GENOMIC DNA]</scope>
    <source>
        <strain evidence="2 3">S3.2.2.5</strain>
    </source>
</reference>
<dbReference type="Proteomes" id="UP001344906">
    <property type="component" value="Unassembled WGS sequence"/>
</dbReference>
<keyword evidence="1" id="KW-0812">Transmembrane</keyword>
<feature type="transmembrane region" description="Helical" evidence="1">
    <location>
        <begin position="12"/>
        <end position="35"/>
    </location>
</feature>
<keyword evidence="1" id="KW-1133">Transmembrane helix</keyword>